<keyword evidence="4" id="KW-0131">Cell cycle</keyword>
<dbReference type="Pfam" id="PF02491">
    <property type="entry name" value="SHS2_FTSA"/>
    <property type="match status" value="1"/>
</dbReference>
<evidence type="ECO:0000256" key="2">
    <source>
        <dbReference type="ARBA" id="ARBA00022618"/>
    </source>
</evidence>
<dbReference type="InterPro" id="IPR020823">
    <property type="entry name" value="Cell_div_FtsA"/>
</dbReference>
<dbReference type="NCBIfam" id="TIGR01174">
    <property type="entry name" value="ftsA"/>
    <property type="match status" value="1"/>
</dbReference>
<evidence type="ECO:0000256" key="4">
    <source>
        <dbReference type="ARBA" id="ARBA00023306"/>
    </source>
</evidence>
<comment type="caution">
    <text evidence="6">The sequence shown here is derived from an EMBL/GenBank/DDBJ whole genome shotgun (WGS) entry which is preliminary data.</text>
</comment>
<keyword evidence="2 6" id="KW-0132">Cell division</keyword>
<dbReference type="GO" id="GO:0009898">
    <property type="term" value="C:cytoplasmic side of plasma membrane"/>
    <property type="evidence" value="ECO:0007669"/>
    <property type="project" value="TreeGrafter"/>
</dbReference>
<dbReference type="SMART" id="SM00842">
    <property type="entry name" value="FtsA"/>
    <property type="match status" value="1"/>
</dbReference>
<accession>A0A1J5TCY8</accession>
<dbReference type="CDD" id="cd24048">
    <property type="entry name" value="ASKHA_NBD_FtsA"/>
    <property type="match status" value="1"/>
</dbReference>
<evidence type="ECO:0000313" key="6">
    <source>
        <dbReference type="EMBL" id="OIR09974.1"/>
    </source>
</evidence>
<dbReference type="PANTHER" id="PTHR32432">
    <property type="entry name" value="CELL DIVISION PROTEIN FTSA-RELATED"/>
    <property type="match status" value="1"/>
</dbReference>
<dbReference type="SUPFAM" id="SSF53067">
    <property type="entry name" value="Actin-like ATPase domain"/>
    <property type="match status" value="2"/>
</dbReference>
<reference evidence="6" key="1">
    <citation type="submission" date="2016-10" db="EMBL/GenBank/DDBJ databases">
        <title>Sequence of Gallionella enrichment culture.</title>
        <authorList>
            <person name="Poehlein A."/>
            <person name="Muehling M."/>
            <person name="Daniel R."/>
        </authorList>
    </citation>
    <scope>NUCLEOTIDE SEQUENCE</scope>
</reference>
<dbReference type="AlphaFoldDB" id="A0A1J5TCY8"/>
<sequence>MSKAKPRHGLIAALDVGTTKVCCFIARETEDGVRVLGIGHQVSLGMRNGAVVDMEAAETAIRAAVDAAEQMAEDRIREVVVNVSGGHPVSSNVTVEVGINGHEVSDQDIRRMLEHARHHAQQGDRDLIHSIPVGFTVDGNDGIRDPRGMFGDTLAVTVHLVSAGQGPVRNLSTVVHRCHLDIEARVASAYASGLACLVDDEKELGVTCIDLGGGTTTLAVFQGGHLVHTDTIPVGGAHVTNDIARGLSTPLIHAERMKTLYGSALPSPSDDREVLKVPLVGEEEDGGATNQVPRSMLVQIIQPRLEETFELVRSHLEAGGFDKLAGRRVVLTGGGANMQGVRDLAAMVLDKQVRIGRPVGFQGLPEATAGPAFSTCAGLLRYAVLHQVEASAKKTRTTESAGEGPLGRFGAWLRKNF</sequence>
<protein>
    <submittedName>
        <fullName evidence="6">Cell division protein FtsA</fullName>
    </submittedName>
</protein>
<dbReference type="EMBL" id="MLJW01000024">
    <property type="protein sequence ID" value="OIR09974.1"/>
    <property type="molecule type" value="Genomic_DNA"/>
</dbReference>
<dbReference type="GO" id="GO:0032153">
    <property type="term" value="C:cell division site"/>
    <property type="evidence" value="ECO:0007669"/>
    <property type="project" value="TreeGrafter"/>
</dbReference>
<name>A0A1J5TCY8_9ZZZZ</name>
<dbReference type="InterPro" id="IPR043129">
    <property type="entry name" value="ATPase_NBD"/>
</dbReference>
<evidence type="ECO:0000259" key="5">
    <source>
        <dbReference type="SMART" id="SM00842"/>
    </source>
</evidence>
<dbReference type="Pfam" id="PF14450">
    <property type="entry name" value="FtsA"/>
    <property type="match status" value="2"/>
</dbReference>
<gene>
    <name evidence="6" type="primary">ftsA_5</name>
    <name evidence="6" type="ORF">GALL_78960</name>
</gene>
<dbReference type="PIRSF" id="PIRSF003101">
    <property type="entry name" value="FtsA"/>
    <property type="match status" value="1"/>
</dbReference>
<feature type="domain" description="SHS2" evidence="5">
    <location>
        <begin position="11"/>
        <end position="196"/>
    </location>
</feature>
<dbReference type="InterPro" id="IPR003494">
    <property type="entry name" value="SHS2_FtsA"/>
</dbReference>
<dbReference type="Gene3D" id="3.30.420.40">
    <property type="match status" value="2"/>
</dbReference>
<keyword evidence="3" id="KW-0472">Membrane</keyword>
<evidence type="ECO:0000256" key="1">
    <source>
        <dbReference type="ARBA" id="ARBA00022475"/>
    </source>
</evidence>
<proteinExistence type="inferred from homology"/>
<dbReference type="Gene3D" id="3.30.1490.110">
    <property type="match status" value="1"/>
</dbReference>
<keyword evidence="1" id="KW-1003">Cell membrane</keyword>
<evidence type="ECO:0000256" key="3">
    <source>
        <dbReference type="ARBA" id="ARBA00023136"/>
    </source>
</evidence>
<dbReference type="InterPro" id="IPR050696">
    <property type="entry name" value="FtsA/MreB"/>
</dbReference>
<dbReference type="GO" id="GO:0051301">
    <property type="term" value="P:cell division"/>
    <property type="evidence" value="ECO:0007669"/>
    <property type="project" value="UniProtKB-KW"/>
</dbReference>
<dbReference type="PANTHER" id="PTHR32432:SF4">
    <property type="entry name" value="CELL DIVISION PROTEIN FTSA"/>
    <property type="match status" value="1"/>
</dbReference>
<organism evidence="6">
    <name type="scientific">mine drainage metagenome</name>
    <dbReference type="NCBI Taxonomy" id="410659"/>
    <lineage>
        <taxon>unclassified sequences</taxon>
        <taxon>metagenomes</taxon>
        <taxon>ecological metagenomes</taxon>
    </lineage>
</organism>
<dbReference type="HAMAP" id="MF_02033">
    <property type="entry name" value="FtsA"/>
    <property type="match status" value="1"/>
</dbReference>